<proteinExistence type="predicted"/>
<reference evidence="1" key="2">
    <citation type="journal article" date="2015" name="Fish Shellfish Immunol.">
        <title>Early steps in the European eel (Anguilla anguilla)-Vibrio vulnificus interaction in the gills: Role of the RtxA13 toxin.</title>
        <authorList>
            <person name="Callol A."/>
            <person name="Pajuelo D."/>
            <person name="Ebbesson L."/>
            <person name="Teles M."/>
            <person name="MacKenzie S."/>
            <person name="Amaro C."/>
        </authorList>
    </citation>
    <scope>NUCLEOTIDE SEQUENCE</scope>
</reference>
<evidence type="ECO:0000313" key="1">
    <source>
        <dbReference type="EMBL" id="JAH18201.1"/>
    </source>
</evidence>
<sequence length="41" mass="4343">MPANRVQPRVDTPGAGEPLVVFTPKSAINIDPRNQGGELTV</sequence>
<reference evidence="1" key="1">
    <citation type="submission" date="2014-11" db="EMBL/GenBank/DDBJ databases">
        <authorList>
            <person name="Amaro Gonzalez C."/>
        </authorList>
    </citation>
    <scope>NUCLEOTIDE SEQUENCE</scope>
</reference>
<accession>A0A0E9QMP7</accession>
<protein>
    <submittedName>
        <fullName evidence="1">Uncharacterized protein</fullName>
    </submittedName>
</protein>
<organism evidence="1">
    <name type="scientific">Anguilla anguilla</name>
    <name type="common">European freshwater eel</name>
    <name type="synonym">Muraena anguilla</name>
    <dbReference type="NCBI Taxonomy" id="7936"/>
    <lineage>
        <taxon>Eukaryota</taxon>
        <taxon>Metazoa</taxon>
        <taxon>Chordata</taxon>
        <taxon>Craniata</taxon>
        <taxon>Vertebrata</taxon>
        <taxon>Euteleostomi</taxon>
        <taxon>Actinopterygii</taxon>
        <taxon>Neopterygii</taxon>
        <taxon>Teleostei</taxon>
        <taxon>Anguilliformes</taxon>
        <taxon>Anguillidae</taxon>
        <taxon>Anguilla</taxon>
    </lineage>
</organism>
<dbReference type="EMBL" id="GBXM01090376">
    <property type="protein sequence ID" value="JAH18201.1"/>
    <property type="molecule type" value="Transcribed_RNA"/>
</dbReference>
<name>A0A0E9QMP7_ANGAN</name>
<dbReference type="AlphaFoldDB" id="A0A0E9QMP7"/>